<keyword evidence="4" id="KW-1185">Reference proteome</keyword>
<dbReference type="PROSITE" id="PS50206">
    <property type="entry name" value="RHODANESE_3"/>
    <property type="match status" value="1"/>
</dbReference>
<dbReference type="Gene3D" id="3.40.250.10">
    <property type="entry name" value="Rhodanese-like domain"/>
    <property type="match status" value="1"/>
</dbReference>
<dbReference type="InterPro" id="IPR036873">
    <property type="entry name" value="Rhodanese-like_dom_sf"/>
</dbReference>
<dbReference type="InterPro" id="IPR001763">
    <property type="entry name" value="Rhodanese-like_dom"/>
</dbReference>
<evidence type="ECO:0000313" key="4">
    <source>
        <dbReference type="Proteomes" id="UP001596118"/>
    </source>
</evidence>
<accession>A0ABD5R0K6</accession>
<organism evidence="3 4">
    <name type="scientific">Halorubrum rubrum</name>
    <dbReference type="NCBI Taxonomy" id="1126240"/>
    <lineage>
        <taxon>Archaea</taxon>
        <taxon>Methanobacteriati</taxon>
        <taxon>Methanobacteriota</taxon>
        <taxon>Stenosarchaea group</taxon>
        <taxon>Halobacteria</taxon>
        <taxon>Halobacteriales</taxon>
        <taxon>Haloferacaceae</taxon>
        <taxon>Halorubrum</taxon>
    </lineage>
</organism>
<protein>
    <submittedName>
        <fullName evidence="3">Rhodanese-like domain-containing protein</fullName>
    </submittedName>
</protein>
<feature type="region of interest" description="Disordered" evidence="1">
    <location>
        <begin position="1"/>
        <end position="25"/>
    </location>
</feature>
<feature type="compositionally biased region" description="Basic and acidic residues" evidence="1">
    <location>
        <begin position="1"/>
        <end position="14"/>
    </location>
</feature>
<dbReference type="Pfam" id="PF00581">
    <property type="entry name" value="Rhodanese"/>
    <property type="match status" value="1"/>
</dbReference>
<dbReference type="AlphaFoldDB" id="A0ABD5R0K6"/>
<evidence type="ECO:0000313" key="3">
    <source>
        <dbReference type="EMBL" id="MFC5278359.1"/>
    </source>
</evidence>
<reference evidence="3 4" key="1">
    <citation type="journal article" date="2019" name="Int. J. Syst. Evol. Microbiol.">
        <title>The Global Catalogue of Microorganisms (GCM) 10K type strain sequencing project: providing services to taxonomists for standard genome sequencing and annotation.</title>
        <authorList>
            <consortium name="The Broad Institute Genomics Platform"/>
            <consortium name="The Broad Institute Genome Sequencing Center for Infectious Disease"/>
            <person name="Wu L."/>
            <person name="Ma J."/>
        </authorList>
    </citation>
    <scope>NUCLEOTIDE SEQUENCE [LARGE SCALE GENOMIC DNA]</scope>
    <source>
        <strain evidence="3 4">CGMCC 1.12124</strain>
    </source>
</reference>
<proteinExistence type="predicted"/>
<dbReference type="SUPFAM" id="SSF52821">
    <property type="entry name" value="Rhodanese/Cell cycle control phosphatase"/>
    <property type="match status" value="1"/>
</dbReference>
<gene>
    <name evidence="3" type="ORF">ACFPM1_06235</name>
</gene>
<dbReference type="InterPro" id="IPR050229">
    <property type="entry name" value="GlpE_sulfurtransferase"/>
</dbReference>
<dbReference type="PANTHER" id="PTHR43031">
    <property type="entry name" value="FAD-DEPENDENT OXIDOREDUCTASE"/>
    <property type="match status" value="1"/>
</dbReference>
<dbReference type="Proteomes" id="UP001596118">
    <property type="component" value="Unassembled WGS sequence"/>
</dbReference>
<sequence length="128" mass="14167">MNAIRPDELDERLADGNADGNGEEPFVLDIRPADAYESGAIDGSHNLPVYGDLRGGDESALRARLEEIPRDREVVTVCKMGIVARRATRVLEEEGYDARTLAGGMSGWNGYRAGSLGYTLRSLWWRLR</sequence>
<dbReference type="RefSeq" id="WP_256410560.1">
    <property type="nucleotide sequence ID" value="NZ_JANHDM010000001.1"/>
</dbReference>
<evidence type="ECO:0000259" key="2">
    <source>
        <dbReference type="PROSITE" id="PS50206"/>
    </source>
</evidence>
<dbReference type="PANTHER" id="PTHR43031:SF16">
    <property type="entry name" value="OXIDOREDUCTASE"/>
    <property type="match status" value="1"/>
</dbReference>
<feature type="domain" description="Rhodanese" evidence="2">
    <location>
        <begin position="21"/>
        <end position="115"/>
    </location>
</feature>
<evidence type="ECO:0000256" key="1">
    <source>
        <dbReference type="SAM" id="MobiDB-lite"/>
    </source>
</evidence>
<comment type="caution">
    <text evidence="3">The sequence shown here is derived from an EMBL/GenBank/DDBJ whole genome shotgun (WGS) entry which is preliminary data.</text>
</comment>
<dbReference type="CDD" id="cd00158">
    <property type="entry name" value="RHOD"/>
    <property type="match status" value="1"/>
</dbReference>
<dbReference type="EMBL" id="JBHSKY010000006">
    <property type="protein sequence ID" value="MFC5278359.1"/>
    <property type="molecule type" value="Genomic_DNA"/>
</dbReference>
<name>A0ABD5R0K6_9EURY</name>
<dbReference type="SMART" id="SM00450">
    <property type="entry name" value="RHOD"/>
    <property type="match status" value="1"/>
</dbReference>